<dbReference type="Proteomes" id="UP000236910">
    <property type="component" value="Unassembled WGS sequence"/>
</dbReference>
<dbReference type="AlphaFoldDB" id="A0A2J6X5B0"/>
<name>A0A2J6X5B0_9BACT</name>
<organism evidence="2 3">
    <name type="scientific">Caldisericum exile</name>
    <dbReference type="NCBI Taxonomy" id="693075"/>
    <lineage>
        <taxon>Bacteria</taxon>
        <taxon>Pseudomonadati</taxon>
        <taxon>Caldisericota/Cryosericota group</taxon>
        <taxon>Caldisericota</taxon>
        <taxon>Caldisericia</taxon>
        <taxon>Caldisericales</taxon>
        <taxon>Caldisericaceae</taxon>
        <taxon>Caldisericum</taxon>
    </lineage>
</organism>
<evidence type="ECO:0000313" key="2">
    <source>
        <dbReference type="EMBL" id="PMP81677.1"/>
    </source>
</evidence>
<feature type="region of interest" description="Disordered" evidence="1">
    <location>
        <begin position="1"/>
        <end position="30"/>
    </location>
</feature>
<evidence type="ECO:0000313" key="3">
    <source>
        <dbReference type="Proteomes" id="UP000236910"/>
    </source>
</evidence>
<comment type="caution">
    <text evidence="2">The sequence shown here is derived from an EMBL/GenBank/DDBJ whole genome shotgun (WGS) entry which is preliminary data.</text>
</comment>
<sequence>MTKWISKKEKDGKVRHIPIQEGQRKRERQIKTKKQSIDEILKNLQWSEDTGYALSDAGEDEARIYNTYYAGYYLEVYPVSLVYSGDEGWEYRILNDEKGIDYNSLEYSNGFDHAKTPEEAEKWAIERLKEFLYEK</sequence>
<protein>
    <submittedName>
        <fullName evidence="2">Uncharacterized protein</fullName>
    </submittedName>
</protein>
<accession>A0A2J6X5B0</accession>
<reference evidence="2 3" key="1">
    <citation type="submission" date="2018-01" db="EMBL/GenBank/DDBJ databases">
        <title>Metagenomic assembled genomes from two thermal pools in the Uzon Caldera, Kamchatka, Russia.</title>
        <authorList>
            <person name="Wilkins L."/>
            <person name="Ettinger C."/>
        </authorList>
    </citation>
    <scope>NUCLEOTIDE SEQUENCE [LARGE SCALE GENOMIC DNA]</scope>
    <source>
        <strain evidence="2">ARK-10</strain>
    </source>
</reference>
<dbReference type="EMBL" id="PNIX01000293">
    <property type="protein sequence ID" value="PMP81677.1"/>
    <property type="molecule type" value="Genomic_DNA"/>
</dbReference>
<feature type="compositionally biased region" description="Basic and acidic residues" evidence="1">
    <location>
        <begin position="1"/>
        <end position="14"/>
    </location>
</feature>
<evidence type="ECO:0000256" key="1">
    <source>
        <dbReference type="SAM" id="MobiDB-lite"/>
    </source>
</evidence>
<gene>
    <name evidence="2" type="ORF">C0175_05045</name>
</gene>
<proteinExistence type="predicted"/>